<feature type="domain" description="GGDEF" evidence="3">
    <location>
        <begin position="290"/>
        <end position="425"/>
    </location>
</feature>
<feature type="transmembrane region" description="Helical" evidence="2">
    <location>
        <begin position="134"/>
        <end position="152"/>
    </location>
</feature>
<keyword evidence="2" id="KW-0472">Membrane</keyword>
<dbReference type="Proteomes" id="UP000192674">
    <property type="component" value="Unassembled WGS sequence"/>
</dbReference>
<evidence type="ECO:0000256" key="1">
    <source>
        <dbReference type="SAM" id="MobiDB-lite"/>
    </source>
</evidence>
<dbReference type="InterPro" id="IPR043128">
    <property type="entry name" value="Rev_trsase/Diguanyl_cyclase"/>
</dbReference>
<dbReference type="CDD" id="cd01949">
    <property type="entry name" value="GGDEF"/>
    <property type="match status" value="1"/>
</dbReference>
<evidence type="ECO:0000313" key="4">
    <source>
        <dbReference type="EMBL" id="SMC58166.1"/>
    </source>
</evidence>
<keyword evidence="2" id="KW-1133">Transmembrane helix</keyword>
<name>A0A1W2ABX5_KIBAR</name>
<keyword evidence="2" id="KW-0812">Transmembrane</keyword>
<dbReference type="EMBL" id="FWXV01000001">
    <property type="protein sequence ID" value="SMC58166.1"/>
    <property type="molecule type" value="Genomic_DNA"/>
</dbReference>
<dbReference type="SUPFAM" id="SSF55073">
    <property type="entry name" value="Nucleotide cyclase"/>
    <property type="match status" value="1"/>
</dbReference>
<accession>A0A1W2ABX5</accession>
<dbReference type="PANTHER" id="PTHR45138:SF9">
    <property type="entry name" value="DIGUANYLATE CYCLASE DGCM-RELATED"/>
    <property type="match status" value="1"/>
</dbReference>
<dbReference type="SMART" id="SM00267">
    <property type="entry name" value="GGDEF"/>
    <property type="match status" value="1"/>
</dbReference>
<protein>
    <submittedName>
        <fullName evidence="4">Diguanylate cyclase (GGDEF) domain-containing protein</fullName>
    </submittedName>
</protein>
<evidence type="ECO:0000259" key="3">
    <source>
        <dbReference type="PROSITE" id="PS50887"/>
    </source>
</evidence>
<organism evidence="4 5">
    <name type="scientific">Kibdelosporangium aridum</name>
    <dbReference type="NCBI Taxonomy" id="2030"/>
    <lineage>
        <taxon>Bacteria</taxon>
        <taxon>Bacillati</taxon>
        <taxon>Actinomycetota</taxon>
        <taxon>Actinomycetes</taxon>
        <taxon>Pseudonocardiales</taxon>
        <taxon>Pseudonocardiaceae</taxon>
        <taxon>Kibdelosporangium</taxon>
    </lineage>
</organism>
<gene>
    <name evidence="4" type="ORF">SAMN05661093_00675</name>
</gene>
<dbReference type="PROSITE" id="PS50887">
    <property type="entry name" value="GGDEF"/>
    <property type="match status" value="1"/>
</dbReference>
<dbReference type="FunFam" id="3.30.70.270:FF:000001">
    <property type="entry name" value="Diguanylate cyclase domain protein"/>
    <property type="match status" value="1"/>
</dbReference>
<feature type="transmembrane region" description="Helical" evidence="2">
    <location>
        <begin position="217"/>
        <end position="241"/>
    </location>
</feature>
<reference evidence="4 5" key="1">
    <citation type="submission" date="2017-04" db="EMBL/GenBank/DDBJ databases">
        <authorList>
            <person name="Afonso C.L."/>
            <person name="Miller P.J."/>
            <person name="Scott M.A."/>
            <person name="Spackman E."/>
            <person name="Goraichik I."/>
            <person name="Dimitrov K.M."/>
            <person name="Suarez D.L."/>
            <person name="Swayne D.E."/>
        </authorList>
    </citation>
    <scope>NUCLEOTIDE SEQUENCE [LARGE SCALE GENOMIC DNA]</scope>
    <source>
        <strain evidence="4 5">DSM 43828</strain>
    </source>
</reference>
<feature type="transmembrane region" description="Helical" evidence="2">
    <location>
        <begin position="172"/>
        <end position="196"/>
    </location>
</feature>
<feature type="transmembrane region" description="Helical" evidence="2">
    <location>
        <begin position="29"/>
        <end position="48"/>
    </location>
</feature>
<dbReference type="Gene3D" id="3.30.70.270">
    <property type="match status" value="1"/>
</dbReference>
<dbReference type="InterPro" id="IPR000160">
    <property type="entry name" value="GGDEF_dom"/>
</dbReference>
<feature type="transmembrane region" description="Helical" evidence="2">
    <location>
        <begin position="96"/>
        <end position="122"/>
    </location>
</feature>
<dbReference type="AlphaFoldDB" id="A0A1W2ABX5"/>
<sequence length="446" mass="48151">MTMFRFRSRRHKGLANPASWSVWSLPRHLVCYVLGVDAFAVIITAVLLSTNPPTTRDLVMGGAIIGLGLVNAEISRHVERMRRRFSDTPHVNLTSIWTVAAALVLSPGLAAGVVAALYLHLWIRSWYRVRGVHAYRLTFSAATIVLACHAATGIQQLLGPETLVKAVFPEALWGIPLAIAAFSAVNTGLIAGAIALSERTLKPVRILGSWHANALEFATICLGALAAILLAWKPLLVALFIPALHVLHRSLLIRQFEQAAATDPKTGLLNAAAWHTVITKEYDRAKREGTTLGVLMIDLDHFKQVNDGYGHLAGDQVLEAVANALRAETRRYDVVGRFGGEEFVIGLPEVEDKELIEIGERICERIRKLRVTVNDNEVVDGLTVSIGAAAYPATRGGLDQLLLAADLAAFGAKDAGRDQVVVSRPQAKGRGAAARTRAQPGGPEPT</sequence>
<dbReference type="PANTHER" id="PTHR45138">
    <property type="entry name" value="REGULATORY COMPONENTS OF SENSORY TRANSDUCTION SYSTEM"/>
    <property type="match status" value="1"/>
</dbReference>
<feature type="region of interest" description="Disordered" evidence="1">
    <location>
        <begin position="421"/>
        <end position="446"/>
    </location>
</feature>
<dbReference type="InterPro" id="IPR050469">
    <property type="entry name" value="Diguanylate_Cyclase"/>
</dbReference>
<dbReference type="NCBIfam" id="TIGR00254">
    <property type="entry name" value="GGDEF"/>
    <property type="match status" value="1"/>
</dbReference>
<proteinExistence type="predicted"/>
<evidence type="ECO:0000256" key="2">
    <source>
        <dbReference type="SAM" id="Phobius"/>
    </source>
</evidence>
<evidence type="ECO:0000313" key="5">
    <source>
        <dbReference type="Proteomes" id="UP000192674"/>
    </source>
</evidence>
<dbReference type="InterPro" id="IPR029787">
    <property type="entry name" value="Nucleotide_cyclase"/>
</dbReference>
<dbReference type="Pfam" id="PF00990">
    <property type="entry name" value="GGDEF"/>
    <property type="match status" value="1"/>
</dbReference>
<keyword evidence="5" id="KW-1185">Reference proteome</keyword>
<dbReference type="GO" id="GO:0052621">
    <property type="term" value="F:diguanylate cyclase activity"/>
    <property type="evidence" value="ECO:0007669"/>
    <property type="project" value="TreeGrafter"/>
</dbReference>
<feature type="compositionally biased region" description="Low complexity" evidence="1">
    <location>
        <begin position="428"/>
        <end position="446"/>
    </location>
</feature>